<evidence type="ECO:0000259" key="8">
    <source>
        <dbReference type="Pfam" id="PF13190"/>
    </source>
</evidence>
<dbReference type="EMBL" id="CP060713">
    <property type="protein sequence ID" value="QNN53488.1"/>
    <property type="molecule type" value="Genomic_DNA"/>
</dbReference>
<proteinExistence type="predicted"/>
<evidence type="ECO:0000313" key="9">
    <source>
        <dbReference type="EMBL" id="QNN53488.1"/>
    </source>
</evidence>
<evidence type="ECO:0000313" key="10">
    <source>
        <dbReference type="Proteomes" id="UP000515947"/>
    </source>
</evidence>
<dbReference type="GO" id="GO:0005886">
    <property type="term" value="C:plasma membrane"/>
    <property type="evidence" value="ECO:0007669"/>
    <property type="project" value="UniProtKB-SubCell"/>
</dbReference>
<organism evidence="9 10">
    <name type="scientific">Nocardioides mesophilus</name>
    <dbReference type="NCBI Taxonomy" id="433659"/>
    <lineage>
        <taxon>Bacteria</taxon>
        <taxon>Bacillati</taxon>
        <taxon>Actinomycetota</taxon>
        <taxon>Actinomycetes</taxon>
        <taxon>Propionibacteriales</taxon>
        <taxon>Nocardioidaceae</taxon>
        <taxon>Nocardioides</taxon>
    </lineage>
</organism>
<evidence type="ECO:0000256" key="4">
    <source>
        <dbReference type="ARBA" id="ARBA00022989"/>
    </source>
</evidence>
<keyword evidence="10" id="KW-1185">Reference proteome</keyword>
<evidence type="ECO:0000256" key="2">
    <source>
        <dbReference type="ARBA" id="ARBA00022475"/>
    </source>
</evidence>
<evidence type="ECO:0000256" key="5">
    <source>
        <dbReference type="ARBA" id="ARBA00023136"/>
    </source>
</evidence>
<reference evidence="9 10" key="1">
    <citation type="submission" date="2020-08" db="EMBL/GenBank/DDBJ databases">
        <title>Genome sequence of Nocardioides mesophilus KACC 16243T.</title>
        <authorList>
            <person name="Hyun D.-W."/>
            <person name="Bae J.-W."/>
        </authorList>
    </citation>
    <scope>NUCLEOTIDE SEQUENCE [LARGE SCALE GENOMIC DNA]</scope>
    <source>
        <strain evidence="9 10">KACC 16243</strain>
    </source>
</reference>
<comment type="subcellular location">
    <subcellularLocation>
        <location evidence="1">Cell membrane</location>
    </subcellularLocation>
</comment>
<dbReference type="AlphaFoldDB" id="A0A7G9RD13"/>
<dbReference type="Pfam" id="PF13190">
    <property type="entry name" value="PDGLE"/>
    <property type="match status" value="1"/>
</dbReference>
<dbReference type="Proteomes" id="UP000515947">
    <property type="component" value="Chromosome"/>
</dbReference>
<dbReference type="KEGG" id="nmes:H9L09_03325"/>
<keyword evidence="4 7" id="KW-1133">Transmembrane helix</keyword>
<sequence length="124" mass="12930">MRTRVFVTVGVLVALLLAGVVSYYASSAPDGLTRVARDQGITAAERRHAAHDGPFAGYRTTGVENGRLSTGLAGVAGTLVVLLLAGGLTWSVRRGRRDPAPEVEAEAQDAGPHATRTGAHREQA</sequence>
<dbReference type="RefSeq" id="WP_187579330.1">
    <property type="nucleotide sequence ID" value="NZ_CP060713.1"/>
</dbReference>
<evidence type="ECO:0000256" key="1">
    <source>
        <dbReference type="ARBA" id="ARBA00004236"/>
    </source>
</evidence>
<keyword evidence="2" id="KW-1003">Cell membrane</keyword>
<keyword evidence="3 7" id="KW-0812">Transmembrane</keyword>
<keyword evidence="5 7" id="KW-0472">Membrane</keyword>
<feature type="domain" description="PDGLE" evidence="8">
    <location>
        <begin position="5"/>
        <end position="94"/>
    </location>
</feature>
<feature type="transmembrane region" description="Helical" evidence="7">
    <location>
        <begin position="68"/>
        <end position="90"/>
    </location>
</feature>
<protein>
    <submittedName>
        <fullName evidence="9">PDGLE domain-containing protein</fullName>
    </submittedName>
</protein>
<name>A0A7G9RD13_9ACTN</name>
<feature type="region of interest" description="Disordered" evidence="6">
    <location>
        <begin position="96"/>
        <end position="124"/>
    </location>
</feature>
<evidence type="ECO:0000256" key="3">
    <source>
        <dbReference type="ARBA" id="ARBA00022692"/>
    </source>
</evidence>
<gene>
    <name evidence="9" type="ORF">H9L09_03325</name>
</gene>
<evidence type="ECO:0000256" key="7">
    <source>
        <dbReference type="SAM" id="Phobius"/>
    </source>
</evidence>
<dbReference type="InterPro" id="IPR025937">
    <property type="entry name" value="PDGLE_dom"/>
</dbReference>
<accession>A0A7G9RD13</accession>
<evidence type="ECO:0000256" key="6">
    <source>
        <dbReference type="SAM" id="MobiDB-lite"/>
    </source>
</evidence>